<comment type="caution">
    <text evidence="1">The sequence shown here is derived from an EMBL/GenBank/DDBJ whole genome shotgun (WGS) entry which is preliminary data.</text>
</comment>
<protein>
    <submittedName>
        <fullName evidence="1">Uncharacterized protein</fullName>
    </submittedName>
</protein>
<accession>U2CBR2</accession>
<sequence length="41" mass="4831">MWEYGLSYAAAFGFYRQFLSKLLWQYGLSYAATFEFADNFG</sequence>
<evidence type="ECO:0000313" key="1">
    <source>
        <dbReference type="EMBL" id="ERI81975.1"/>
    </source>
</evidence>
<dbReference type="HOGENOM" id="CLU_3265973_0_0_10"/>
<gene>
    <name evidence="1" type="ORF">HMPREF1981_02766</name>
</gene>
<evidence type="ECO:0000313" key="2">
    <source>
        <dbReference type="Proteomes" id="UP000016496"/>
    </source>
</evidence>
<dbReference type="EMBL" id="AWSV01000146">
    <property type="protein sequence ID" value="ERI81975.1"/>
    <property type="molecule type" value="Genomic_DNA"/>
</dbReference>
<dbReference type="Proteomes" id="UP000016496">
    <property type="component" value="Unassembled WGS sequence"/>
</dbReference>
<dbReference type="AlphaFoldDB" id="U2CBR2"/>
<proteinExistence type="predicted"/>
<reference evidence="1 2" key="1">
    <citation type="submission" date="2013-08" db="EMBL/GenBank/DDBJ databases">
        <authorList>
            <person name="Weinstock G."/>
            <person name="Sodergren E."/>
            <person name="Wylie T."/>
            <person name="Fulton L."/>
            <person name="Fulton R."/>
            <person name="Fronick C."/>
            <person name="O'Laughlin M."/>
            <person name="Godfrey J."/>
            <person name="Miner T."/>
            <person name="Herter B."/>
            <person name="Appelbaum E."/>
            <person name="Cordes M."/>
            <person name="Lek S."/>
            <person name="Wollam A."/>
            <person name="Pepin K.H."/>
            <person name="Palsikar V.B."/>
            <person name="Mitreva M."/>
            <person name="Wilson R.K."/>
        </authorList>
    </citation>
    <scope>NUCLEOTIDE SEQUENCE [LARGE SCALE GENOMIC DNA]</scope>
    <source>
        <strain evidence="1 2">F0041</strain>
    </source>
</reference>
<name>U2CBR2_9BACE</name>
<organism evidence="1 2">
    <name type="scientific">Bacteroides pyogenes F0041</name>
    <dbReference type="NCBI Taxonomy" id="1321819"/>
    <lineage>
        <taxon>Bacteria</taxon>
        <taxon>Pseudomonadati</taxon>
        <taxon>Bacteroidota</taxon>
        <taxon>Bacteroidia</taxon>
        <taxon>Bacteroidales</taxon>
        <taxon>Bacteroidaceae</taxon>
        <taxon>Bacteroides</taxon>
    </lineage>
</organism>